<evidence type="ECO:0000259" key="1">
    <source>
        <dbReference type="Pfam" id="PF14111"/>
    </source>
</evidence>
<evidence type="ECO:0000313" key="2">
    <source>
        <dbReference type="EMBL" id="KAK0598542.1"/>
    </source>
</evidence>
<evidence type="ECO:0000313" key="3">
    <source>
        <dbReference type="Proteomes" id="UP001168877"/>
    </source>
</evidence>
<reference evidence="2" key="2">
    <citation type="submission" date="2023-06" db="EMBL/GenBank/DDBJ databases">
        <authorList>
            <person name="Swenson N.G."/>
            <person name="Wegrzyn J.L."/>
            <person name="Mcevoy S.L."/>
        </authorList>
    </citation>
    <scope>NUCLEOTIDE SEQUENCE</scope>
    <source>
        <strain evidence="2">NS2018</strain>
        <tissue evidence="2">Leaf</tissue>
    </source>
</reference>
<dbReference type="Pfam" id="PF14111">
    <property type="entry name" value="DUF4283"/>
    <property type="match status" value="1"/>
</dbReference>
<dbReference type="EMBL" id="JAUESC010000004">
    <property type="protein sequence ID" value="KAK0598542.1"/>
    <property type="molecule type" value="Genomic_DNA"/>
</dbReference>
<dbReference type="Proteomes" id="UP001168877">
    <property type="component" value="Unassembled WGS sequence"/>
</dbReference>
<reference evidence="2" key="1">
    <citation type="journal article" date="2022" name="Plant J.">
        <title>Strategies of tolerance reflected in two North American maple genomes.</title>
        <authorList>
            <person name="McEvoy S.L."/>
            <person name="Sezen U.U."/>
            <person name="Trouern-Trend A."/>
            <person name="McMahon S.M."/>
            <person name="Schaberg P.G."/>
            <person name="Yang J."/>
            <person name="Wegrzyn J.L."/>
            <person name="Swenson N.G."/>
        </authorList>
    </citation>
    <scope>NUCLEOTIDE SEQUENCE</scope>
    <source>
        <strain evidence="2">NS2018</strain>
    </source>
</reference>
<dbReference type="AlphaFoldDB" id="A0AA39VZ81"/>
<name>A0AA39VZ81_ACESA</name>
<sequence length="101" mass="11343">MNAEDVAKLCESLTLKDKEGPLRPLAPGLKDGGEKRLVGKLLSTKSVNRDAFINLIPKIWRIREGVEIEVIDGNTFSFTFRCENDRRLVLQGGIGTLIKRY</sequence>
<accession>A0AA39VZ81</accession>
<gene>
    <name evidence="2" type="ORF">LWI29_035724</name>
</gene>
<comment type="caution">
    <text evidence="2">The sequence shown here is derived from an EMBL/GenBank/DDBJ whole genome shotgun (WGS) entry which is preliminary data.</text>
</comment>
<organism evidence="2 3">
    <name type="scientific">Acer saccharum</name>
    <name type="common">Sugar maple</name>
    <dbReference type="NCBI Taxonomy" id="4024"/>
    <lineage>
        <taxon>Eukaryota</taxon>
        <taxon>Viridiplantae</taxon>
        <taxon>Streptophyta</taxon>
        <taxon>Embryophyta</taxon>
        <taxon>Tracheophyta</taxon>
        <taxon>Spermatophyta</taxon>
        <taxon>Magnoliopsida</taxon>
        <taxon>eudicotyledons</taxon>
        <taxon>Gunneridae</taxon>
        <taxon>Pentapetalae</taxon>
        <taxon>rosids</taxon>
        <taxon>malvids</taxon>
        <taxon>Sapindales</taxon>
        <taxon>Sapindaceae</taxon>
        <taxon>Hippocastanoideae</taxon>
        <taxon>Acereae</taxon>
        <taxon>Acer</taxon>
    </lineage>
</organism>
<feature type="domain" description="DUF4283" evidence="1">
    <location>
        <begin position="37"/>
        <end position="93"/>
    </location>
</feature>
<keyword evidence="3" id="KW-1185">Reference proteome</keyword>
<dbReference type="InterPro" id="IPR025558">
    <property type="entry name" value="DUF4283"/>
</dbReference>
<protein>
    <recommendedName>
        <fullName evidence="1">DUF4283 domain-containing protein</fullName>
    </recommendedName>
</protein>
<proteinExistence type="predicted"/>